<evidence type="ECO:0000256" key="1">
    <source>
        <dbReference type="SAM" id="MobiDB-lite"/>
    </source>
</evidence>
<evidence type="ECO:0000313" key="2">
    <source>
        <dbReference type="EMBL" id="SES18104.1"/>
    </source>
</evidence>
<gene>
    <name evidence="3" type="ORF">SAMN04487855_2654</name>
    <name evidence="2" type="ORF">SAMN05216589_2565</name>
</gene>
<organism evidence="3 4">
    <name type="scientific">Halopseudomonas bauzanensis</name>
    <dbReference type="NCBI Taxonomy" id="653930"/>
    <lineage>
        <taxon>Bacteria</taxon>
        <taxon>Pseudomonadati</taxon>
        <taxon>Pseudomonadota</taxon>
        <taxon>Gammaproteobacteria</taxon>
        <taxon>Pseudomonadales</taxon>
        <taxon>Pseudomonadaceae</taxon>
        <taxon>Halopseudomonas</taxon>
    </lineage>
</organism>
<dbReference type="Proteomes" id="UP000186599">
    <property type="component" value="Unassembled WGS sequence"/>
</dbReference>
<protein>
    <submittedName>
        <fullName evidence="3">Uncharacterized protein</fullName>
    </submittedName>
</protein>
<dbReference type="EMBL" id="FOUA01000005">
    <property type="protein sequence ID" value="SFM17992.1"/>
    <property type="molecule type" value="Genomic_DNA"/>
</dbReference>
<feature type="region of interest" description="Disordered" evidence="1">
    <location>
        <begin position="33"/>
        <end position="52"/>
    </location>
</feature>
<evidence type="ECO:0000313" key="5">
    <source>
        <dbReference type="Proteomes" id="UP000186904"/>
    </source>
</evidence>
<reference evidence="4 5" key="1">
    <citation type="submission" date="2016-10" db="EMBL/GenBank/DDBJ databases">
        <authorList>
            <person name="de Groot N.N."/>
        </authorList>
    </citation>
    <scope>NUCLEOTIDE SEQUENCE [LARGE SCALE GENOMIC DNA]</scope>
    <source>
        <strain evidence="3 4">CGMCC 1.9095</strain>
        <strain evidence="2 5">DSM 22558</strain>
    </source>
</reference>
<dbReference type="Proteomes" id="UP000186904">
    <property type="component" value="Unassembled WGS sequence"/>
</dbReference>
<dbReference type="AlphaFoldDB" id="A0A1I4NR23"/>
<keyword evidence="4" id="KW-1185">Reference proteome</keyword>
<name>A0A1I4NR23_9GAMM</name>
<proteinExistence type="predicted"/>
<accession>A0A1I4NR23</accession>
<sequence length="91" mass="9793">MTCRTGQVHGLQPYQLLPRSPAFAIIANTSPYRNKDFPVPHADTSPPAHGAPAEPLPALVNLSERLRSGTCHIGIYGLDYAALMQRAKAEG</sequence>
<dbReference type="STRING" id="653930.SAMN05216589_2565"/>
<evidence type="ECO:0000313" key="3">
    <source>
        <dbReference type="EMBL" id="SFM17992.1"/>
    </source>
</evidence>
<evidence type="ECO:0000313" key="4">
    <source>
        <dbReference type="Proteomes" id="UP000186599"/>
    </source>
</evidence>
<dbReference type="EMBL" id="FOGN01000005">
    <property type="protein sequence ID" value="SES18104.1"/>
    <property type="molecule type" value="Genomic_DNA"/>
</dbReference>